<evidence type="ECO:0000313" key="2">
    <source>
        <dbReference type="Proteomes" id="UP000245383"/>
    </source>
</evidence>
<dbReference type="EMBL" id="MBFR01000096">
    <property type="protein sequence ID" value="PVU94305.1"/>
    <property type="molecule type" value="Genomic_DNA"/>
</dbReference>
<name>A0A2T9YPL9_9FUNG</name>
<protein>
    <submittedName>
        <fullName evidence="1">Uncharacterized protein</fullName>
    </submittedName>
</protein>
<dbReference type="AlphaFoldDB" id="A0A2T9YPL9"/>
<proteinExistence type="predicted"/>
<accession>A0A2T9YPL9</accession>
<reference evidence="1 2" key="1">
    <citation type="journal article" date="2018" name="MBio">
        <title>Comparative Genomics Reveals the Core Gene Toolbox for the Fungus-Insect Symbiosis.</title>
        <authorList>
            <person name="Wang Y."/>
            <person name="Stata M."/>
            <person name="Wang W."/>
            <person name="Stajich J.E."/>
            <person name="White M.M."/>
            <person name="Moncalvo J.M."/>
        </authorList>
    </citation>
    <scope>NUCLEOTIDE SEQUENCE [LARGE SCALE GENOMIC DNA]</scope>
    <source>
        <strain evidence="1 2">SWE-8-4</strain>
    </source>
</reference>
<sequence>MSNQINSTKARLVWKYKIEEMSNIWPIAACALLHNTLEIKRFGKRIALNAFTAAQPVNAVKIDDLIDRCMPRCKEILCSSISYETRDFDRPLTDLV</sequence>
<organism evidence="1 2">
    <name type="scientific">Smittium simulii</name>
    <dbReference type="NCBI Taxonomy" id="133385"/>
    <lineage>
        <taxon>Eukaryota</taxon>
        <taxon>Fungi</taxon>
        <taxon>Fungi incertae sedis</taxon>
        <taxon>Zoopagomycota</taxon>
        <taxon>Kickxellomycotina</taxon>
        <taxon>Harpellomycetes</taxon>
        <taxon>Harpellales</taxon>
        <taxon>Legeriomycetaceae</taxon>
        <taxon>Smittium</taxon>
    </lineage>
</organism>
<keyword evidence="2" id="KW-1185">Reference proteome</keyword>
<gene>
    <name evidence="1" type="ORF">BB561_002655</name>
</gene>
<evidence type="ECO:0000313" key="1">
    <source>
        <dbReference type="EMBL" id="PVU94305.1"/>
    </source>
</evidence>
<dbReference type="Proteomes" id="UP000245383">
    <property type="component" value="Unassembled WGS sequence"/>
</dbReference>
<comment type="caution">
    <text evidence="1">The sequence shown here is derived from an EMBL/GenBank/DDBJ whole genome shotgun (WGS) entry which is preliminary data.</text>
</comment>